<dbReference type="Proteomes" id="UP000632063">
    <property type="component" value="Unassembled WGS sequence"/>
</dbReference>
<reference evidence="3" key="1">
    <citation type="submission" date="2020-09" db="EMBL/GenBank/DDBJ databases">
        <title>The genome sequence of strain Labrenzia suaedae 4C16A.</title>
        <authorList>
            <person name="Liu Y."/>
        </authorList>
    </citation>
    <scope>NUCLEOTIDE SEQUENCE [LARGE SCALE GENOMIC DNA]</scope>
    <source>
        <strain evidence="3">4C16A</strain>
    </source>
</reference>
<dbReference type="InterPro" id="IPR001279">
    <property type="entry name" value="Metallo-B-lactamas"/>
</dbReference>
<evidence type="ECO:0000313" key="2">
    <source>
        <dbReference type="EMBL" id="MBD8893189.1"/>
    </source>
</evidence>
<dbReference type="EMBL" id="JACYXI010000011">
    <property type="protein sequence ID" value="MBD8893189.1"/>
    <property type="molecule type" value="Genomic_DNA"/>
</dbReference>
<accession>A0ABR9CRA8</accession>
<feature type="domain" description="Metallo-beta-lactamase" evidence="1">
    <location>
        <begin position="16"/>
        <end position="218"/>
    </location>
</feature>
<dbReference type="Pfam" id="PF00753">
    <property type="entry name" value="Lactamase_B"/>
    <property type="match status" value="1"/>
</dbReference>
<dbReference type="SUPFAM" id="SSF56281">
    <property type="entry name" value="Metallo-hydrolase/oxidoreductase"/>
    <property type="match status" value="1"/>
</dbReference>
<dbReference type="InterPro" id="IPR036866">
    <property type="entry name" value="RibonucZ/Hydroxyglut_hydro"/>
</dbReference>
<protein>
    <submittedName>
        <fullName evidence="2">MBL fold metallo-hydrolase</fullName>
    </submittedName>
</protein>
<dbReference type="CDD" id="cd07721">
    <property type="entry name" value="yflN-like_MBL-fold"/>
    <property type="match status" value="1"/>
</dbReference>
<dbReference type="RefSeq" id="WP_192149307.1">
    <property type="nucleotide sequence ID" value="NZ_JACYXI010000011.1"/>
</dbReference>
<name>A0ABR9CRA8_9HYPH</name>
<reference evidence="2 3" key="2">
    <citation type="journal article" date="2021" name="Int. J. Syst. Evol. Microbiol.">
        <title>Roseibium litorale sp. nov., isolated from a tidal flat sediment and proposal for the reclassification of Labrenzia polysiphoniae as Roseibium polysiphoniae comb. nov.</title>
        <authorList>
            <person name="Liu Y."/>
            <person name="Pei T."/>
            <person name="Du J."/>
            <person name="Chao M."/>
            <person name="Deng M.R."/>
            <person name="Zhu H."/>
        </authorList>
    </citation>
    <scope>NUCLEOTIDE SEQUENCE [LARGE SCALE GENOMIC DNA]</scope>
    <source>
        <strain evidence="2 3">4C16A</strain>
    </source>
</reference>
<evidence type="ECO:0000259" key="1">
    <source>
        <dbReference type="SMART" id="SM00849"/>
    </source>
</evidence>
<proteinExistence type="predicted"/>
<dbReference type="Gene3D" id="3.60.15.10">
    <property type="entry name" value="Ribonuclease Z/Hydroxyacylglutathione hydrolase-like"/>
    <property type="match status" value="1"/>
</dbReference>
<gene>
    <name evidence="2" type="ORF">IG616_16725</name>
</gene>
<sequence>MTRPVIQTIPALPFGMLNAFLLRAGNGAILIDTGLPNALGKIKTALAGLGLGFPDLRLIIVTHGHIDHAGSAKAMSEASGAPVLLHEGDLPYYQGAAPVLRPSGLFGRLFEMTGAIERPFDPFEPDILLSGTGSFGLAQFGAAGQVLPTPGHTPGSVSVLLENGDVFAGDLAASGILLGGIAFKGRPKRPPFEEDPKAAAASLTDLLDRGGKRFFLGHGGPLGRDAIRRHVAHLERLSRPARP</sequence>
<dbReference type="PANTHER" id="PTHR42951">
    <property type="entry name" value="METALLO-BETA-LACTAMASE DOMAIN-CONTAINING"/>
    <property type="match status" value="1"/>
</dbReference>
<dbReference type="PANTHER" id="PTHR42951:SF17">
    <property type="entry name" value="METALLO-BETA-LACTAMASE DOMAIN-CONTAINING PROTEIN"/>
    <property type="match status" value="1"/>
</dbReference>
<comment type="caution">
    <text evidence="2">The sequence shown here is derived from an EMBL/GenBank/DDBJ whole genome shotgun (WGS) entry which is preliminary data.</text>
</comment>
<organism evidence="2 3">
    <name type="scientific">Roseibium litorale</name>
    <dbReference type="NCBI Taxonomy" id="2803841"/>
    <lineage>
        <taxon>Bacteria</taxon>
        <taxon>Pseudomonadati</taxon>
        <taxon>Pseudomonadota</taxon>
        <taxon>Alphaproteobacteria</taxon>
        <taxon>Hyphomicrobiales</taxon>
        <taxon>Stappiaceae</taxon>
        <taxon>Roseibium</taxon>
    </lineage>
</organism>
<dbReference type="SMART" id="SM00849">
    <property type="entry name" value="Lactamase_B"/>
    <property type="match status" value="1"/>
</dbReference>
<keyword evidence="3" id="KW-1185">Reference proteome</keyword>
<dbReference type="InterPro" id="IPR050855">
    <property type="entry name" value="NDM-1-like"/>
</dbReference>
<evidence type="ECO:0000313" key="3">
    <source>
        <dbReference type="Proteomes" id="UP000632063"/>
    </source>
</evidence>